<feature type="transmembrane region" description="Helical" evidence="7">
    <location>
        <begin position="93"/>
        <end position="111"/>
    </location>
</feature>
<gene>
    <name evidence="8" type="ORF">GIW73_02610</name>
</gene>
<proteinExistence type="inferred from homology"/>
<evidence type="ECO:0000313" key="9">
    <source>
        <dbReference type="Proteomes" id="UP000814207"/>
    </source>
</evidence>
<dbReference type="Proteomes" id="UP000814207">
    <property type="component" value="Unassembled WGS sequence"/>
</dbReference>
<keyword evidence="6 7" id="KW-0472">Membrane</keyword>
<dbReference type="Pfam" id="PF13440">
    <property type="entry name" value="Polysacc_synt_3"/>
    <property type="match status" value="1"/>
</dbReference>
<dbReference type="CDD" id="cd13127">
    <property type="entry name" value="MATE_tuaB_like"/>
    <property type="match status" value="1"/>
</dbReference>
<evidence type="ECO:0000256" key="1">
    <source>
        <dbReference type="ARBA" id="ARBA00004651"/>
    </source>
</evidence>
<feature type="transmembrane region" description="Helical" evidence="7">
    <location>
        <begin position="185"/>
        <end position="206"/>
    </location>
</feature>
<protein>
    <submittedName>
        <fullName evidence="8">Oligosaccharide flippase family protein</fullName>
    </submittedName>
</protein>
<evidence type="ECO:0000256" key="3">
    <source>
        <dbReference type="ARBA" id="ARBA00022475"/>
    </source>
</evidence>
<dbReference type="GO" id="GO:0005886">
    <property type="term" value="C:plasma membrane"/>
    <property type="evidence" value="ECO:0007669"/>
    <property type="project" value="UniProtKB-SubCell"/>
</dbReference>
<keyword evidence="3" id="KW-1003">Cell membrane</keyword>
<name>A0A9Q3WYS5_PSESX</name>
<feature type="transmembrane region" description="Helical" evidence="7">
    <location>
        <begin position="326"/>
        <end position="349"/>
    </location>
</feature>
<dbReference type="PANTHER" id="PTHR30250:SF10">
    <property type="entry name" value="LIPOPOLYSACCHARIDE BIOSYNTHESIS PROTEIN WZXC"/>
    <property type="match status" value="1"/>
</dbReference>
<comment type="similarity">
    <text evidence="2">Belongs to the polysaccharide synthase family.</text>
</comment>
<evidence type="ECO:0000256" key="5">
    <source>
        <dbReference type="ARBA" id="ARBA00022989"/>
    </source>
</evidence>
<accession>A0A9Q3WYS5</accession>
<feature type="transmembrane region" description="Helical" evidence="7">
    <location>
        <begin position="131"/>
        <end position="149"/>
    </location>
</feature>
<keyword evidence="4 7" id="KW-0812">Transmembrane</keyword>
<keyword evidence="5 7" id="KW-1133">Transmembrane helix</keyword>
<evidence type="ECO:0000256" key="6">
    <source>
        <dbReference type="ARBA" id="ARBA00023136"/>
    </source>
</evidence>
<dbReference type="PANTHER" id="PTHR30250">
    <property type="entry name" value="PST FAMILY PREDICTED COLANIC ACID TRANSPORTER"/>
    <property type="match status" value="1"/>
</dbReference>
<organism evidence="8 9">
    <name type="scientific">Pseudomonas syringae</name>
    <dbReference type="NCBI Taxonomy" id="317"/>
    <lineage>
        <taxon>Bacteria</taxon>
        <taxon>Pseudomonadati</taxon>
        <taxon>Pseudomonadota</taxon>
        <taxon>Gammaproteobacteria</taxon>
        <taxon>Pseudomonadales</taxon>
        <taxon>Pseudomonadaceae</taxon>
        <taxon>Pseudomonas</taxon>
    </lineage>
</organism>
<feature type="transmembrane region" description="Helical" evidence="7">
    <location>
        <begin position="161"/>
        <end position="179"/>
    </location>
</feature>
<feature type="transmembrane region" description="Helical" evidence="7">
    <location>
        <begin position="398"/>
        <end position="418"/>
    </location>
</feature>
<dbReference type="EMBL" id="WKEU01000005">
    <property type="protein sequence ID" value="MCF5061851.1"/>
    <property type="molecule type" value="Genomic_DNA"/>
</dbReference>
<feature type="transmembrane region" description="Helical" evidence="7">
    <location>
        <begin position="25"/>
        <end position="49"/>
    </location>
</feature>
<evidence type="ECO:0000256" key="4">
    <source>
        <dbReference type="ARBA" id="ARBA00022692"/>
    </source>
</evidence>
<dbReference type="InterPro" id="IPR050833">
    <property type="entry name" value="Poly_Biosynth_Transport"/>
</dbReference>
<dbReference type="AlphaFoldDB" id="A0A9Q3WYS5"/>
<evidence type="ECO:0000256" key="7">
    <source>
        <dbReference type="SAM" id="Phobius"/>
    </source>
</evidence>
<comment type="subcellular location">
    <subcellularLocation>
        <location evidence="1">Cell membrane</location>
        <topology evidence="1">Multi-pass membrane protein</topology>
    </subcellularLocation>
</comment>
<feature type="transmembrane region" description="Helical" evidence="7">
    <location>
        <begin position="456"/>
        <end position="477"/>
    </location>
</feature>
<evidence type="ECO:0000256" key="2">
    <source>
        <dbReference type="ARBA" id="ARBA00007430"/>
    </source>
</evidence>
<evidence type="ECO:0000313" key="8">
    <source>
        <dbReference type="EMBL" id="MCF5061851.1"/>
    </source>
</evidence>
<reference evidence="8" key="1">
    <citation type="submission" date="2019-11" db="EMBL/GenBank/DDBJ databases">
        <title>Epiphytic Pseudomonas syringae from cherry orchards.</title>
        <authorList>
            <person name="Hulin M.T."/>
        </authorList>
    </citation>
    <scope>NUCLEOTIDE SEQUENCE</scope>
    <source>
        <strain evidence="8">PA-6-9A</strain>
    </source>
</reference>
<feature type="transmembrane region" description="Helical" evidence="7">
    <location>
        <begin position="298"/>
        <end position="320"/>
    </location>
</feature>
<sequence length="501" mass="55101">MTQLKETTVNTRAVSKLGEKSRKGFLWLLLGTAGQNALQILSLLVLARILTPEEFGVVGVGMAVIAFLRIFSEIGVGPALVQKEDVTLIDIKTANTLSLIFGVVLAGLLYAQSGHLAAFFDMPQLATVLQAMAFMLPLVSYSVVGQSLLQRNFEFKKVSGITFISYLIAYGFVSIYMALHGYGLWSLIAAYWVQSISFFVLTVILCRDTLKLGFNLPSAKGMLNYGTGHSMARLCNYAAGQGDNLIIGKILGSGSVGLYGRAYQIMSMPAILFGSVIDKVFFPLMAKLRNNRQDLEKLYLSSIYFSLLIFIYLSGYVFIFSEQITYLLFGSGWSDVAGLIEIMAIGLYFRVGYKFSDCLTLAMGNIYARASIQFLYALAVLSFVLIGSHWGLKGAATGVVSALILNYLMMTSMAWRILHFKLLAMAARHLKNFAIFLVGLALFKAIDLNVHIDSPLLSFIASSFIYCLALGVTTLLCKRFLTQEFGVLMLILGKSQVREPE</sequence>
<comment type="caution">
    <text evidence="8">The sequence shown here is derived from an EMBL/GenBank/DDBJ whole genome shotgun (WGS) entry which is preliminary data.</text>
</comment>
<feature type="transmembrane region" description="Helical" evidence="7">
    <location>
        <begin position="430"/>
        <end position="450"/>
    </location>
</feature>
<feature type="transmembrane region" description="Helical" evidence="7">
    <location>
        <begin position="370"/>
        <end position="392"/>
    </location>
</feature>
<feature type="transmembrane region" description="Helical" evidence="7">
    <location>
        <begin position="55"/>
        <end position="81"/>
    </location>
</feature>